<protein>
    <submittedName>
        <fullName evidence="1">Uncharacterized protein</fullName>
    </submittedName>
</protein>
<accession>A0AAW4FXJ0</accession>
<name>A0AAW4FXJ0_9HYPH</name>
<keyword evidence="2" id="KW-1185">Reference proteome</keyword>
<evidence type="ECO:0000313" key="1">
    <source>
        <dbReference type="EMBL" id="MBM3095979.1"/>
    </source>
</evidence>
<evidence type="ECO:0000313" key="2">
    <source>
        <dbReference type="Proteomes" id="UP000744980"/>
    </source>
</evidence>
<reference evidence="1 2" key="1">
    <citation type="submission" date="2020-01" db="EMBL/GenBank/DDBJ databases">
        <title>Draft genome assembly of Ensifer adhaerens T173.</title>
        <authorList>
            <person name="Craig J.E."/>
            <person name="Stinchcombe J.R."/>
        </authorList>
    </citation>
    <scope>NUCLEOTIDE SEQUENCE [LARGE SCALE GENOMIC DNA]</scope>
    <source>
        <strain evidence="1 2">T173</strain>
    </source>
</reference>
<dbReference type="EMBL" id="WXFA01000063">
    <property type="protein sequence ID" value="MBM3095979.1"/>
    <property type="molecule type" value="Genomic_DNA"/>
</dbReference>
<dbReference type="RefSeq" id="WP_203530023.1">
    <property type="nucleotide sequence ID" value="NZ_CP083371.1"/>
</dbReference>
<gene>
    <name evidence="1" type="ORF">GFB56_35470</name>
</gene>
<proteinExistence type="predicted"/>
<sequence>MNGWNKDGRGSVRVSPVVGWKAATLINNEADIFLRLEFSVNPDNTDVSALQFALTEHQAREISTKLRALADTISSYALQPT</sequence>
<organism evidence="1 2">
    <name type="scientific">Ensifer canadensis</name>
    <dbReference type="NCBI Taxonomy" id="555315"/>
    <lineage>
        <taxon>Bacteria</taxon>
        <taxon>Pseudomonadati</taxon>
        <taxon>Pseudomonadota</taxon>
        <taxon>Alphaproteobacteria</taxon>
        <taxon>Hyphomicrobiales</taxon>
        <taxon>Rhizobiaceae</taxon>
        <taxon>Sinorhizobium/Ensifer group</taxon>
        <taxon>Ensifer</taxon>
    </lineage>
</organism>
<dbReference type="Proteomes" id="UP000744980">
    <property type="component" value="Unassembled WGS sequence"/>
</dbReference>
<comment type="caution">
    <text evidence="1">The sequence shown here is derived from an EMBL/GenBank/DDBJ whole genome shotgun (WGS) entry which is preliminary data.</text>
</comment>
<dbReference type="AlphaFoldDB" id="A0AAW4FXJ0"/>